<dbReference type="EMBL" id="SBIJ01000002">
    <property type="protein sequence ID" value="TNH44954.1"/>
    <property type="molecule type" value="Genomic_DNA"/>
</dbReference>
<gene>
    <name evidence="2" type="ORF">EP164_02200</name>
</gene>
<proteinExistence type="predicted"/>
<dbReference type="InterPro" id="IPR048851">
    <property type="entry name" value="PaaA2_dom"/>
</dbReference>
<accession>A0A5C4RMI5</accession>
<name>A0A5C4RMI5_PHOLU</name>
<sequence length="148" mass="16710">MSSLKSLKSKALANPNVKAEYDALEPEFELINTLLRMRHAADLTQNQVAQRNRQVRLFKRLETLVTYLKDVDIAQCNVDAANYNLDTPTKTARPNRAEALKRTHKAAAYDAWFRKQVQAAINDPHPNVSHGEAKAQFAAKKAALRKEI</sequence>
<dbReference type="RefSeq" id="WP_139654419.1">
    <property type="nucleotide sequence ID" value="NZ_CAWOQH010000112.1"/>
</dbReference>
<evidence type="ECO:0000313" key="3">
    <source>
        <dbReference type="Proteomes" id="UP000307592"/>
    </source>
</evidence>
<dbReference type="AlphaFoldDB" id="A0A5C4RMI5"/>
<feature type="domain" description="Stability determinant" evidence="1">
    <location>
        <begin position="106"/>
        <end position="132"/>
    </location>
</feature>
<dbReference type="Proteomes" id="UP000307592">
    <property type="component" value="Unassembled WGS sequence"/>
</dbReference>
<reference evidence="2 3" key="1">
    <citation type="submission" date="2019-01" db="EMBL/GenBank/DDBJ databases">
        <title>Draft genome assembly of Photorhabdus luminescens subsp. sonorensis Caborca.</title>
        <authorList>
            <person name="Duong D.A."/>
            <person name="Espinosa-Artiles P."/>
            <person name="Orozco R.A."/>
            <person name="Molnar I."/>
            <person name="Stock P."/>
        </authorList>
    </citation>
    <scope>NUCLEOTIDE SEQUENCE [LARGE SCALE GENOMIC DNA]</scope>
    <source>
        <strain evidence="2 3">Caborca</strain>
    </source>
</reference>
<dbReference type="Gene3D" id="6.20.450.20">
    <property type="match status" value="1"/>
</dbReference>
<comment type="caution">
    <text evidence="2">The sequence shown here is derived from an EMBL/GenBank/DDBJ whole genome shotgun (WGS) entry which is preliminary data.</text>
</comment>
<organism evidence="2 3">
    <name type="scientific">Photorhabdus luminescens subsp. sonorensis</name>
    <dbReference type="NCBI Taxonomy" id="1173677"/>
    <lineage>
        <taxon>Bacteria</taxon>
        <taxon>Pseudomonadati</taxon>
        <taxon>Pseudomonadota</taxon>
        <taxon>Gammaproteobacteria</taxon>
        <taxon>Enterobacterales</taxon>
        <taxon>Morganellaceae</taxon>
        <taxon>Photorhabdus</taxon>
    </lineage>
</organism>
<protein>
    <recommendedName>
        <fullName evidence="1">Stability determinant domain-containing protein</fullName>
    </recommendedName>
</protein>
<evidence type="ECO:0000313" key="2">
    <source>
        <dbReference type="EMBL" id="TNH44954.1"/>
    </source>
</evidence>
<dbReference type="Pfam" id="PF21217">
    <property type="entry name" value="PaaA2"/>
    <property type="match status" value="1"/>
</dbReference>
<evidence type="ECO:0000259" key="1">
    <source>
        <dbReference type="Pfam" id="PF21217"/>
    </source>
</evidence>